<sequence length="133" mass="14964">MLKATLQFFRDFGNDLVEAIRWFFSPDAWRIVLIVVANLGILAALGYVAIHNYDYSREAFSRCPGNKNLVFIGEFFAFTFFALFSLAAVGEVLNWVDAKRRSERPEKITALLIYVTLTTGCGALALTLLIRCS</sequence>
<dbReference type="Proteomes" id="UP000886689">
    <property type="component" value="Unassembled WGS sequence"/>
</dbReference>
<evidence type="ECO:0000256" key="1">
    <source>
        <dbReference type="SAM" id="Phobius"/>
    </source>
</evidence>
<protein>
    <submittedName>
        <fullName evidence="2">Uncharacterized protein</fullName>
    </submittedName>
</protein>
<dbReference type="EMBL" id="JADJUC010000004">
    <property type="protein sequence ID" value="MBK8523736.1"/>
    <property type="molecule type" value="Genomic_DNA"/>
</dbReference>
<feature type="transmembrane region" description="Helical" evidence="1">
    <location>
        <begin position="31"/>
        <end position="50"/>
    </location>
</feature>
<keyword evidence="1" id="KW-0812">Transmembrane</keyword>
<keyword evidence="1" id="KW-0472">Membrane</keyword>
<evidence type="ECO:0000313" key="3">
    <source>
        <dbReference type="Proteomes" id="UP000886689"/>
    </source>
</evidence>
<name>A0A9D7PPW7_9PROT</name>
<feature type="transmembrane region" description="Helical" evidence="1">
    <location>
        <begin position="108"/>
        <end position="130"/>
    </location>
</feature>
<gene>
    <name evidence="2" type="ORF">IPL58_06200</name>
</gene>
<comment type="caution">
    <text evidence="2">The sequence shown here is derived from an EMBL/GenBank/DDBJ whole genome shotgun (WGS) entry which is preliminary data.</text>
</comment>
<accession>A0A9D7PPW7</accession>
<feature type="transmembrane region" description="Helical" evidence="1">
    <location>
        <begin position="70"/>
        <end position="96"/>
    </location>
</feature>
<organism evidence="2 3">
    <name type="scientific">Candidatus Proximibacter danicus</name>
    <dbReference type="NCBI Taxonomy" id="2954365"/>
    <lineage>
        <taxon>Bacteria</taxon>
        <taxon>Pseudomonadati</taxon>
        <taxon>Pseudomonadota</taxon>
        <taxon>Betaproteobacteria</taxon>
        <taxon>Candidatus Proximibacter</taxon>
    </lineage>
</organism>
<evidence type="ECO:0000313" key="2">
    <source>
        <dbReference type="EMBL" id="MBK8523736.1"/>
    </source>
</evidence>
<dbReference type="AlphaFoldDB" id="A0A9D7PPW7"/>
<proteinExistence type="predicted"/>
<keyword evidence="1" id="KW-1133">Transmembrane helix</keyword>
<reference evidence="2" key="1">
    <citation type="submission" date="2020-10" db="EMBL/GenBank/DDBJ databases">
        <title>Connecting structure to function with the recovery of over 1000 high-quality activated sludge metagenome-assembled genomes encoding full-length rRNA genes using long-read sequencing.</title>
        <authorList>
            <person name="Singleton C.M."/>
            <person name="Petriglieri F."/>
            <person name="Kristensen J.M."/>
            <person name="Kirkegaard R.H."/>
            <person name="Michaelsen T.Y."/>
            <person name="Andersen M.H."/>
            <person name="Karst S.M."/>
            <person name="Dueholm M.S."/>
            <person name="Nielsen P.H."/>
            <person name="Albertsen M."/>
        </authorList>
    </citation>
    <scope>NUCLEOTIDE SEQUENCE</scope>
    <source>
        <strain evidence="2">Hirt_18-Q3-R61-65_BATAC.395</strain>
    </source>
</reference>